<name>A0AAV3Y9T8_9GAST</name>
<feature type="region of interest" description="Disordered" evidence="1">
    <location>
        <begin position="108"/>
        <end position="127"/>
    </location>
</feature>
<feature type="transmembrane region" description="Helical" evidence="2">
    <location>
        <begin position="52"/>
        <end position="71"/>
    </location>
</feature>
<evidence type="ECO:0000256" key="2">
    <source>
        <dbReference type="SAM" id="Phobius"/>
    </source>
</evidence>
<evidence type="ECO:0000313" key="3">
    <source>
        <dbReference type="EMBL" id="GFN79561.1"/>
    </source>
</evidence>
<reference evidence="3 4" key="1">
    <citation type="journal article" date="2021" name="Elife">
        <title>Chloroplast acquisition without the gene transfer in kleptoplastic sea slugs, Plakobranchus ocellatus.</title>
        <authorList>
            <person name="Maeda T."/>
            <person name="Takahashi S."/>
            <person name="Yoshida T."/>
            <person name="Shimamura S."/>
            <person name="Takaki Y."/>
            <person name="Nagai Y."/>
            <person name="Toyoda A."/>
            <person name="Suzuki Y."/>
            <person name="Arimoto A."/>
            <person name="Ishii H."/>
            <person name="Satoh N."/>
            <person name="Nishiyama T."/>
            <person name="Hasebe M."/>
            <person name="Maruyama T."/>
            <person name="Minagawa J."/>
            <person name="Obokata J."/>
            <person name="Shigenobu S."/>
        </authorList>
    </citation>
    <scope>NUCLEOTIDE SEQUENCE [LARGE SCALE GENOMIC DNA]</scope>
</reference>
<evidence type="ECO:0000313" key="4">
    <source>
        <dbReference type="Proteomes" id="UP000735302"/>
    </source>
</evidence>
<organism evidence="3 4">
    <name type="scientific">Plakobranchus ocellatus</name>
    <dbReference type="NCBI Taxonomy" id="259542"/>
    <lineage>
        <taxon>Eukaryota</taxon>
        <taxon>Metazoa</taxon>
        <taxon>Spiralia</taxon>
        <taxon>Lophotrochozoa</taxon>
        <taxon>Mollusca</taxon>
        <taxon>Gastropoda</taxon>
        <taxon>Heterobranchia</taxon>
        <taxon>Euthyneura</taxon>
        <taxon>Panpulmonata</taxon>
        <taxon>Sacoglossa</taxon>
        <taxon>Placobranchoidea</taxon>
        <taxon>Plakobranchidae</taxon>
        <taxon>Plakobranchus</taxon>
    </lineage>
</organism>
<comment type="caution">
    <text evidence="3">The sequence shown here is derived from an EMBL/GenBank/DDBJ whole genome shotgun (WGS) entry which is preliminary data.</text>
</comment>
<keyword evidence="2" id="KW-0472">Membrane</keyword>
<protein>
    <submittedName>
        <fullName evidence="3">Uncharacterized protein</fullName>
    </submittedName>
</protein>
<dbReference type="EMBL" id="BLXT01000687">
    <property type="protein sequence ID" value="GFN79561.1"/>
    <property type="molecule type" value="Genomic_DNA"/>
</dbReference>
<accession>A0AAV3Y9T8</accession>
<gene>
    <name evidence="3" type="ORF">PoB_000606700</name>
</gene>
<dbReference type="AlphaFoldDB" id="A0AAV3Y9T8"/>
<feature type="region of interest" description="Disordered" evidence="1">
    <location>
        <begin position="205"/>
        <end position="258"/>
    </location>
</feature>
<proteinExistence type="predicted"/>
<dbReference type="Proteomes" id="UP000735302">
    <property type="component" value="Unassembled WGS sequence"/>
</dbReference>
<feature type="compositionally biased region" description="Gly residues" evidence="1">
    <location>
        <begin position="217"/>
        <end position="227"/>
    </location>
</feature>
<keyword evidence="2" id="KW-1133">Transmembrane helix</keyword>
<evidence type="ECO:0000256" key="1">
    <source>
        <dbReference type="SAM" id="MobiDB-lite"/>
    </source>
</evidence>
<sequence length="258" mass="27473">MSKLSMRGGYAVMRINGSLQRISGASDPIFFNNTLIEVRLHDTFQDSELNELLYVIIVIVFYATALMTLIITQIKRQRREGTEVDYYDEYLQRNSEVKQTCQTATSIVSRQGMTKSRSKSSSGPPPRALATAAFAAAAAGTLLGKTPYIPNEDAAEDSTLLSQSGNGSLVEGADVPGQTSVTIPISLTAGGKFSAEAQAVNVNDGAGAESEGERGIGEGTRSGGLGLGPIRPVSFGSPRLLHSRDRSPMLESIPDEEV</sequence>
<keyword evidence="2" id="KW-0812">Transmembrane</keyword>
<keyword evidence="4" id="KW-1185">Reference proteome</keyword>